<dbReference type="AlphaFoldDB" id="A0A4C1T569"/>
<feature type="compositionally biased region" description="Polar residues" evidence="1">
    <location>
        <begin position="13"/>
        <end position="22"/>
    </location>
</feature>
<keyword evidence="3" id="KW-1185">Reference proteome</keyword>
<sequence>MLLLKGTLSVTISTKRQRSSSPTKEDGQCDKSPSCRRPRSIAVTYVRRDSTALVRRELLSRATAKRGRSRRAESVGYLEFLSLSRSRRDDDGSRTFGRCTSYAEEWVRRFVTKRSSMKILNCNYAFVGFSNAAQGYVDVTRVA</sequence>
<organism evidence="2 3">
    <name type="scientific">Eumeta variegata</name>
    <name type="common">Bagworm moth</name>
    <name type="synonym">Eumeta japonica</name>
    <dbReference type="NCBI Taxonomy" id="151549"/>
    <lineage>
        <taxon>Eukaryota</taxon>
        <taxon>Metazoa</taxon>
        <taxon>Ecdysozoa</taxon>
        <taxon>Arthropoda</taxon>
        <taxon>Hexapoda</taxon>
        <taxon>Insecta</taxon>
        <taxon>Pterygota</taxon>
        <taxon>Neoptera</taxon>
        <taxon>Endopterygota</taxon>
        <taxon>Lepidoptera</taxon>
        <taxon>Glossata</taxon>
        <taxon>Ditrysia</taxon>
        <taxon>Tineoidea</taxon>
        <taxon>Psychidae</taxon>
        <taxon>Oiketicinae</taxon>
        <taxon>Eumeta</taxon>
    </lineage>
</organism>
<gene>
    <name evidence="2" type="ORF">EVAR_7298_1</name>
</gene>
<evidence type="ECO:0000313" key="2">
    <source>
        <dbReference type="EMBL" id="GBP08710.1"/>
    </source>
</evidence>
<reference evidence="2 3" key="1">
    <citation type="journal article" date="2019" name="Commun. Biol.">
        <title>The bagworm genome reveals a unique fibroin gene that provides high tensile strength.</title>
        <authorList>
            <person name="Kono N."/>
            <person name="Nakamura H."/>
            <person name="Ohtoshi R."/>
            <person name="Tomita M."/>
            <person name="Numata K."/>
            <person name="Arakawa K."/>
        </authorList>
    </citation>
    <scope>NUCLEOTIDE SEQUENCE [LARGE SCALE GENOMIC DNA]</scope>
</reference>
<comment type="caution">
    <text evidence="2">The sequence shown here is derived from an EMBL/GenBank/DDBJ whole genome shotgun (WGS) entry which is preliminary data.</text>
</comment>
<protein>
    <submittedName>
        <fullName evidence="2">Uncharacterized protein</fullName>
    </submittedName>
</protein>
<proteinExistence type="predicted"/>
<dbReference type="Proteomes" id="UP000299102">
    <property type="component" value="Unassembled WGS sequence"/>
</dbReference>
<dbReference type="EMBL" id="BGZK01000032">
    <property type="protein sequence ID" value="GBP08710.1"/>
    <property type="molecule type" value="Genomic_DNA"/>
</dbReference>
<evidence type="ECO:0000256" key="1">
    <source>
        <dbReference type="SAM" id="MobiDB-lite"/>
    </source>
</evidence>
<accession>A0A4C1T569</accession>
<evidence type="ECO:0000313" key="3">
    <source>
        <dbReference type="Proteomes" id="UP000299102"/>
    </source>
</evidence>
<name>A0A4C1T569_EUMVA</name>
<feature type="region of interest" description="Disordered" evidence="1">
    <location>
        <begin position="13"/>
        <end position="36"/>
    </location>
</feature>